<evidence type="ECO:0000259" key="1">
    <source>
        <dbReference type="Pfam" id="PF11898"/>
    </source>
</evidence>
<dbReference type="Proteomes" id="UP001144036">
    <property type="component" value="Unassembled WGS sequence"/>
</dbReference>
<proteinExistence type="predicted"/>
<dbReference type="EMBL" id="JAPNNL010000127">
    <property type="protein sequence ID" value="MDA0636889.1"/>
    <property type="molecule type" value="Genomic_DNA"/>
</dbReference>
<reference evidence="2" key="1">
    <citation type="submission" date="2022-11" db="EMBL/GenBank/DDBJ databases">
        <title>Nonomuraea corallina sp. nov., a new species of the genus Nonomuraea isolated from sea side sediment in Thai sea.</title>
        <authorList>
            <person name="Ngamcharungchit C."/>
            <person name="Matsumoto A."/>
            <person name="Suriyachadkun C."/>
            <person name="Panbangred W."/>
            <person name="Inahashi Y."/>
            <person name="Intra B."/>
        </authorList>
    </citation>
    <scope>NUCLEOTIDE SEQUENCE</scope>
    <source>
        <strain evidence="2">MCN248</strain>
    </source>
</reference>
<gene>
    <name evidence="2" type="ORF">OUY22_26070</name>
</gene>
<sequence length="40" mass="4647">MTEIRWMIEELRVSFFAQPLGTPTPVSEKRIAKAMQRLSP</sequence>
<evidence type="ECO:0000313" key="3">
    <source>
        <dbReference type="Proteomes" id="UP001144036"/>
    </source>
</evidence>
<dbReference type="RefSeq" id="WP_270157789.1">
    <property type="nucleotide sequence ID" value="NZ_JAPNNL010000127.1"/>
</dbReference>
<name>A0ABT4SIC5_9ACTN</name>
<accession>A0ABT4SIC5</accession>
<protein>
    <submittedName>
        <fullName evidence="2">DUF3418 domain-containing protein</fullName>
    </submittedName>
</protein>
<dbReference type="Pfam" id="PF11898">
    <property type="entry name" value="DUF3418"/>
    <property type="match status" value="1"/>
</dbReference>
<evidence type="ECO:0000313" key="2">
    <source>
        <dbReference type="EMBL" id="MDA0636889.1"/>
    </source>
</evidence>
<keyword evidence="3" id="KW-1185">Reference proteome</keyword>
<feature type="domain" description="RNA helicase HrpA C-terminal" evidence="1">
    <location>
        <begin position="2"/>
        <end position="36"/>
    </location>
</feature>
<organism evidence="2 3">
    <name type="scientific">Nonomuraea corallina</name>
    <dbReference type="NCBI Taxonomy" id="2989783"/>
    <lineage>
        <taxon>Bacteria</taxon>
        <taxon>Bacillati</taxon>
        <taxon>Actinomycetota</taxon>
        <taxon>Actinomycetes</taxon>
        <taxon>Streptosporangiales</taxon>
        <taxon>Streptosporangiaceae</taxon>
        <taxon>Nonomuraea</taxon>
    </lineage>
</organism>
<comment type="caution">
    <text evidence="2">The sequence shown here is derived from an EMBL/GenBank/DDBJ whole genome shotgun (WGS) entry which is preliminary data.</text>
</comment>
<dbReference type="InterPro" id="IPR024590">
    <property type="entry name" value="HrpA_C"/>
</dbReference>